<proteinExistence type="predicted"/>
<dbReference type="Proteomes" id="UP000504630">
    <property type="component" value="Chromosome 16"/>
</dbReference>
<evidence type="ECO:0000313" key="3">
    <source>
        <dbReference type="RefSeq" id="XP_029306525.1"/>
    </source>
</evidence>
<dbReference type="AlphaFoldDB" id="A0A6J2RB58"/>
<protein>
    <submittedName>
        <fullName evidence="3">Uncharacterized protein LOC115020736 isoform X2</fullName>
    </submittedName>
</protein>
<sequence>MSLPVLLLLSLLTVRCGGCDFDWEGVKNIKRTIDSNPTGFRTVFPKDYYVVHRYTKRMLCDTDPCCVFPAAVVLLESWHVLLGNLWDEHLNHSLILDLKQTLEVPGGDRSGRVLQIIYLSRRTSQANVRTSRSMARGRVLTFD</sequence>
<feature type="signal peptide" evidence="1">
    <location>
        <begin position="1"/>
        <end position="18"/>
    </location>
</feature>
<evidence type="ECO:0000256" key="1">
    <source>
        <dbReference type="SAM" id="SignalP"/>
    </source>
</evidence>
<accession>A0A6J2RB58</accession>
<name>A0A6J2RB58_COTGO</name>
<gene>
    <name evidence="3" type="primary">LOC115020736</name>
</gene>
<feature type="chain" id="PRO_5026746726" evidence="1">
    <location>
        <begin position="19"/>
        <end position="143"/>
    </location>
</feature>
<dbReference type="RefSeq" id="XP_029306525.1">
    <property type="nucleotide sequence ID" value="XM_029450665.1"/>
</dbReference>
<organism evidence="2 3">
    <name type="scientific">Cottoperca gobio</name>
    <name type="common">Frogmouth</name>
    <name type="synonym">Aphritis gobio</name>
    <dbReference type="NCBI Taxonomy" id="56716"/>
    <lineage>
        <taxon>Eukaryota</taxon>
        <taxon>Metazoa</taxon>
        <taxon>Chordata</taxon>
        <taxon>Craniata</taxon>
        <taxon>Vertebrata</taxon>
        <taxon>Euteleostomi</taxon>
        <taxon>Actinopterygii</taxon>
        <taxon>Neopterygii</taxon>
        <taxon>Teleostei</taxon>
        <taxon>Neoteleostei</taxon>
        <taxon>Acanthomorphata</taxon>
        <taxon>Eupercaria</taxon>
        <taxon>Perciformes</taxon>
        <taxon>Notothenioidei</taxon>
        <taxon>Bovichtidae</taxon>
        <taxon>Cottoperca</taxon>
    </lineage>
</organism>
<dbReference type="GeneID" id="115020736"/>
<keyword evidence="2" id="KW-1185">Reference proteome</keyword>
<reference evidence="3" key="1">
    <citation type="submission" date="2025-08" db="UniProtKB">
        <authorList>
            <consortium name="RefSeq"/>
        </authorList>
    </citation>
    <scope>IDENTIFICATION</scope>
</reference>
<evidence type="ECO:0000313" key="2">
    <source>
        <dbReference type="Proteomes" id="UP000504630"/>
    </source>
</evidence>
<keyword evidence="1" id="KW-0732">Signal</keyword>